<name>A0AC60P927_IXOPE</name>
<proteinExistence type="predicted"/>
<dbReference type="Proteomes" id="UP000805193">
    <property type="component" value="Unassembled WGS sequence"/>
</dbReference>
<organism evidence="1 2">
    <name type="scientific">Ixodes persulcatus</name>
    <name type="common">Taiga tick</name>
    <dbReference type="NCBI Taxonomy" id="34615"/>
    <lineage>
        <taxon>Eukaryota</taxon>
        <taxon>Metazoa</taxon>
        <taxon>Ecdysozoa</taxon>
        <taxon>Arthropoda</taxon>
        <taxon>Chelicerata</taxon>
        <taxon>Arachnida</taxon>
        <taxon>Acari</taxon>
        <taxon>Parasitiformes</taxon>
        <taxon>Ixodida</taxon>
        <taxon>Ixodoidea</taxon>
        <taxon>Ixodidae</taxon>
        <taxon>Ixodinae</taxon>
        <taxon>Ixodes</taxon>
    </lineage>
</organism>
<keyword evidence="2" id="KW-1185">Reference proteome</keyword>
<reference evidence="1 2" key="1">
    <citation type="journal article" date="2020" name="Cell">
        <title>Large-Scale Comparative Analyses of Tick Genomes Elucidate Their Genetic Diversity and Vector Capacities.</title>
        <authorList>
            <consortium name="Tick Genome and Microbiome Consortium (TIGMIC)"/>
            <person name="Jia N."/>
            <person name="Wang J."/>
            <person name="Shi W."/>
            <person name="Du L."/>
            <person name="Sun Y."/>
            <person name="Zhan W."/>
            <person name="Jiang J.F."/>
            <person name="Wang Q."/>
            <person name="Zhang B."/>
            <person name="Ji P."/>
            <person name="Bell-Sakyi L."/>
            <person name="Cui X.M."/>
            <person name="Yuan T.T."/>
            <person name="Jiang B.G."/>
            <person name="Yang W.F."/>
            <person name="Lam T.T."/>
            <person name="Chang Q.C."/>
            <person name="Ding S.J."/>
            <person name="Wang X.J."/>
            <person name="Zhu J.G."/>
            <person name="Ruan X.D."/>
            <person name="Zhao L."/>
            <person name="Wei J.T."/>
            <person name="Ye R.Z."/>
            <person name="Que T.C."/>
            <person name="Du C.H."/>
            <person name="Zhou Y.H."/>
            <person name="Cheng J.X."/>
            <person name="Dai P.F."/>
            <person name="Guo W.B."/>
            <person name="Han X.H."/>
            <person name="Huang E.J."/>
            <person name="Li L.F."/>
            <person name="Wei W."/>
            <person name="Gao Y.C."/>
            <person name="Liu J.Z."/>
            <person name="Shao H.Z."/>
            <person name="Wang X."/>
            <person name="Wang C.C."/>
            <person name="Yang T.C."/>
            <person name="Huo Q.B."/>
            <person name="Li W."/>
            <person name="Chen H.Y."/>
            <person name="Chen S.E."/>
            <person name="Zhou L.G."/>
            <person name="Ni X.B."/>
            <person name="Tian J.H."/>
            <person name="Sheng Y."/>
            <person name="Liu T."/>
            <person name="Pan Y.S."/>
            <person name="Xia L.Y."/>
            <person name="Li J."/>
            <person name="Zhao F."/>
            <person name="Cao W.C."/>
        </authorList>
    </citation>
    <scope>NUCLEOTIDE SEQUENCE [LARGE SCALE GENOMIC DNA]</scope>
    <source>
        <strain evidence="1">Iper-2018</strain>
    </source>
</reference>
<gene>
    <name evidence="1" type="ORF">HPB47_006893</name>
</gene>
<accession>A0AC60P927</accession>
<evidence type="ECO:0000313" key="1">
    <source>
        <dbReference type="EMBL" id="KAG0415920.1"/>
    </source>
</evidence>
<comment type="caution">
    <text evidence="1">The sequence shown here is derived from an EMBL/GenBank/DDBJ whole genome shotgun (WGS) entry which is preliminary data.</text>
</comment>
<dbReference type="EMBL" id="JABSTQ010011008">
    <property type="protein sequence ID" value="KAG0415920.1"/>
    <property type="molecule type" value="Genomic_DNA"/>
</dbReference>
<protein>
    <submittedName>
        <fullName evidence="1">Uncharacterized protein</fullName>
    </submittedName>
</protein>
<evidence type="ECO:0000313" key="2">
    <source>
        <dbReference type="Proteomes" id="UP000805193"/>
    </source>
</evidence>
<sequence length="79" mass="9444">MDWPPRSLDLTPCNCFLVWGYVKAQVYARRSRTIPELKKHRIYAFEIISEEMREAVFQDYERRLEKCIEVRGGHVELGI</sequence>